<comment type="similarity">
    <text evidence="2">Belongs to the NADH dehydrogenase family.</text>
</comment>
<dbReference type="GO" id="GO:0003955">
    <property type="term" value="F:NAD(P)H dehydrogenase (quinone) activity"/>
    <property type="evidence" value="ECO:0007669"/>
    <property type="project" value="TreeGrafter"/>
</dbReference>
<evidence type="ECO:0000256" key="2">
    <source>
        <dbReference type="ARBA" id="ARBA00005272"/>
    </source>
</evidence>
<dbReference type="PRINTS" id="PR00368">
    <property type="entry name" value="FADPNR"/>
</dbReference>
<name>A0A238TCK8_9NEIS</name>
<reference evidence="7" key="1">
    <citation type="submission" date="2017-05" db="EMBL/GenBank/DDBJ databases">
        <authorList>
            <person name="Song R."/>
            <person name="Chenine A.L."/>
            <person name="Ruprecht R.M."/>
        </authorList>
    </citation>
    <scope>NUCLEOTIDE SEQUENCE</scope>
    <source>
        <strain evidence="7">Kingella_eburonensis</strain>
    </source>
</reference>
<feature type="domain" description="FAD/NAD(P)-binding" evidence="6">
    <location>
        <begin position="4"/>
        <end position="330"/>
    </location>
</feature>
<dbReference type="STRING" id="1522312.GCA_900177895_00958"/>
<dbReference type="EC" id="1.6.99.3" evidence="8"/>
<keyword evidence="4" id="KW-0274">FAD</keyword>
<dbReference type="InterPro" id="IPR023753">
    <property type="entry name" value="FAD/NAD-binding_dom"/>
</dbReference>
<sequence length="429" mass="46854">MMHYDTIIVGGGAGGVELAAKLGRKYGRGVGNEKVLLIDRSIVHIWKPTLHEVAVGTLDPQQEGLLYTTLARHNHFSFTLGELTGFNAEARQITIGELRDEDGSLLVPESTISFNTCVLAIGSGSNSFGTKGFEHAHTLENAQDAQQFQKYLFGRFLQASHSDKRNLNIAIIGAGATGVELAAEMTEAYNEIHQIIGVANRFRIEINLIEAAPRILSVMPEQVSEQSMQILERKQINVHVGTKVNEITEHLVVTDKGEIPADIVIWAAGIKASESNKHFGLETNHINQFIVDGKMATSAKHVYAIGDCSSLTQADGTRIPATAQAAHQQASFMAKQLWAMAQEKPFNDTFVYTDSGSLVSLGFDSGVGKVATNPKHSSNTIFIKGLIAKWAHVSLHLLHHFTVLGFRRTLLLALARLAQKRISGRLKLH</sequence>
<evidence type="ECO:0000313" key="8">
    <source>
        <dbReference type="EMBL" id="SNB67355.1"/>
    </source>
</evidence>
<keyword evidence="9" id="KW-1185">Reference proteome</keyword>
<dbReference type="InterPro" id="IPR051169">
    <property type="entry name" value="NADH-Q_oxidoreductase"/>
</dbReference>
<organism evidence="8 9">
    <name type="scientific">Kingella negevensis</name>
    <dbReference type="NCBI Taxonomy" id="1522312"/>
    <lineage>
        <taxon>Bacteria</taxon>
        <taxon>Pseudomonadati</taxon>
        <taxon>Pseudomonadota</taxon>
        <taxon>Betaproteobacteria</taxon>
        <taxon>Neisseriales</taxon>
        <taxon>Neisseriaceae</taxon>
        <taxon>Kingella</taxon>
    </lineage>
</organism>
<dbReference type="Gene3D" id="3.50.50.100">
    <property type="match status" value="1"/>
</dbReference>
<dbReference type="PANTHER" id="PTHR42913">
    <property type="entry name" value="APOPTOSIS-INDUCING FACTOR 1"/>
    <property type="match status" value="1"/>
</dbReference>
<reference evidence="8 9" key="2">
    <citation type="submission" date="2017-06" db="EMBL/GenBank/DDBJ databases">
        <authorList>
            <person name="Kim H.J."/>
            <person name="Triplett B.A."/>
        </authorList>
    </citation>
    <scope>NUCLEOTIDE SEQUENCE [LARGE SCALE GENOMIC DNA]</scope>
    <source>
        <strain evidence="8">Kingella_eburonensis</strain>
    </source>
</reference>
<evidence type="ECO:0000313" key="7">
    <source>
        <dbReference type="EMBL" id="SMQ12280.1"/>
    </source>
</evidence>
<dbReference type="InterPro" id="IPR036188">
    <property type="entry name" value="FAD/NAD-bd_sf"/>
</dbReference>
<protein>
    <submittedName>
        <fullName evidence="8">NADH dehydrogenase</fullName>
        <ecNumber evidence="8">1.6.99.3</ecNumber>
    </submittedName>
</protein>
<dbReference type="GO" id="GO:0019646">
    <property type="term" value="P:aerobic electron transport chain"/>
    <property type="evidence" value="ECO:0007669"/>
    <property type="project" value="TreeGrafter"/>
</dbReference>
<dbReference type="EMBL" id="FXUV02000021">
    <property type="protein sequence ID" value="SNB67355.1"/>
    <property type="molecule type" value="Genomic_DNA"/>
</dbReference>
<dbReference type="RefSeq" id="WP_257874925.1">
    <property type="nucleotide sequence ID" value="NZ_FXUV02000021.1"/>
</dbReference>
<comment type="cofactor">
    <cofactor evidence="1">
        <name>FAD</name>
        <dbReference type="ChEBI" id="CHEBI:57692"/>
    </cofactor>
</comment>
<evidence type="ECO:0000259" key="6">
    <source>
        <dbReference type="Pfam" id="PF07992"/>
    </source>
</evidence>
<dbReference type="AlphaFoldDB" id="A0A238TCK8"/>
<keyword evidence="5 8" id="KW-0560">Oxidoreductase</keyword>
<evidence type="ECO:0000313" key="9">
    <source>
        <dbReference type="Proteomes" id="UP000215450"/>
    </source>
</evidence>
<evidence type="ECO:0000256" key="5">
    <source>
        <dbReference type="ARBA" id="ARBA00023002"/>
    </source>
</evidence>
<proteinExistence type="inferred from homology"/>
<evidence type="ECO:0000256" key="4">
    <source>
        <dbReference type="ARBA" id="ARBA00022827"/>
    </source>
</evidence>
<dbReference type="EMBL" id="FXUV01000019">
    <property type="protein sequence ID" value="SMQ12280.1"/>
    <property type="molecule type" value="Genomic_DNA"/>
</dbReference>
<gene>
    <name evidence="8" type="primary">ndh</name>
    <name evidence="8" type="ORF">KEBURONENSIS_00162</name>
</gene>
<evidence type="ECO:0000256" key="1">
    <source>
        <dbReference type="ARBA" id="ARBA00001974"/>
    </source>
</evidence>
<dbReference type="Proteomes" id="UP000215450">
    <property type="component" value="Unassembled WGS sequence"/>
</dbReference>
<accession>A0A238TCK8</accession>
<dbReference type="PANTHER" id="PTHR42913:SF3">
    <property type="entry name" value="64 KDA MITOCHONDRIAL NADH DEHYDROGENASE (EUROFUNG)"/>
    <property type="match status" value="1"/>
</dbReference>
<dbReference type="PRINTS" id="PR00411">
    <property type="entry name" value="PNDRDTASEI"/>
</dbReference>
<dbReference type="Pfam" id="PF07992">
    <property type="entry name" value="Pyr_redox_2"/>
    <property type="match status" value="1"/>
</dbReference>
<keyword evidence="3" id="KW-0285">Flavoprotein</keyword>
<evidence type="ECO:0000256" key="3">
    <source>
        <dbReference type="ARBA" id="ARBA00022630"/>
    </source>
</evidence>
<dbReference type="SUPFAM" id="SSF51905">
    <property type="entry name" value="FAD/NAD(P)-binding domain"/>
    <property type="match status" value="1"/>
</dbReference>